<dbReference type="EMBL" id="AODG01000019">
    <property type="protein sequence ID" value="EUJ26011.1"/>
    <property type="molecule type" value="Genomic_DNA"/>
</dbReference>
<dbReference type="AlphaFoldDB" id="A0A829R2L3"/>
<name>A0A829R2L3_LISGR</name>
<gene>
    <name evidence="1" type="ORF">LMUR_14019</name>
</gene>
<evidence type="ECO:0000313" key="2">
    <source>
        <dbReference type="Proteomes" id="UP000019251"/>
    </source>
</evidence>
<evidence type="ECO:0000313" key="1">
    <source>
        <dbReference type="EMBL" id="EUJ26011.1"/>
    </source>
</evidence>
<organism evidence="1 2">
    <name type="scientific">Listeria grayi FSL F6-1183</name>
    <dbReference type="NCBI Taxonomy" id="1265827"/>
    <lineage>
        <taxon>Bacteria</taxon>
        <taxon>Bacillati</taxon>
        <taxon>Bacillota</taxon>
        <taxon>Bacilli</taxon>
        <taxon>Bacillales</taxon>
        <taxon>Listeriaceae</taxon>
        <taxon>Listeria</taxon>
    </lineage>
</organism>
<accession>A0A829R2L3</accession>
<dbReference type="Proteomes" id="UP000019251">
    <property type="component" value="Unassembled WGS sequence"/>
</dbReference>
<sequence>MPKPSRDIINYDLPFDVGEYEFPKAITEKYSELSEYFEYPREIIKVIAENLDSEINIIELDSDVSGSDEEKLGYALVDMGYFEIPDNLINYINWRIL</sequence>
<comment type="caution">
    <text evidence="1">The sequence shown here is derived from an EMBL/GenBank/DDBJ whole genome shotgun (WGS) entry which is preliminary data.</text>
</comment>
<protein>
    <submittedName>
        <fullName evidence="1">Uncharacterized protein</fullName>
    </submittedName>
</protein>
<reference evidence="1 2" key="1">
    <citation type="submission" date="2012-12" db="EMBL/GenBank/DDBJ databases">
        <title>Novel taxa of Listeriaceae from agricultural environments in the United States.</title>
        <authorList>
            <person name="den Bakker H.C."/>
            <person name="Allred A."/>
            <person name="Warchocki S."/>
            <person name="Wright E.M."/>
            <person name="Burrell A."/>
            <person name="Nightingale K.K."/>
            <person name="Kephart D."/>
            <person name="Wiedmann M."/>
        </authorList>
    </citation>
    <scope>NUCLEOTIDE SEQUENCE [LARGE SCALE GENOMIC DNA]</scope>
    <source>
        <strain evidence="1 2">FSL F6-1183</strain>
    </source>
</reference>
<dbReference type="RefSeq" id="WP_052009292.1">
    <property type="nucleotide sequence ID" value="NZ_AODG01000019.1"/>
</dbReference>
<proteinExistence type="predicted"/>